<feature type="transmembrane region" description="Helical" evidence="1">
    <location>
        <begin position="384"/>
        <end position="405"/>
    </location>
</feature>
<feature type="transmembrane region" description="Helical" evidence="1">
    <location>
        <begin position="358"/>
        <end position="378"/>
    </location>
</feature>
<reference evidence="2 3" key="1">
    <citation type="journal article" date="2015" name="BMC Genomics">
        <title>Genome mining reveals unlocked bioactive potential of marine Gram-negative bacteria.</title>
        <authorList>
            <person name="Machado H."/>
            <person name="Sonnenschein E.C."/>
            <person name="Melchiorsen J."/>
            <person name="Gram L."/>
        </authorList>
    </citation>
    <scope>NUCLEOTIDE SEQUENCE [LARGE SCALE GENOMIC DNA]</scope>
    <source>
        <strain evidence="2 3">S2471</strain>
    </source>
</reference>
<feature type="transmembrane region" description="Helical" evidence="1">
    <location>
        <begin position="331"/>
        <end position="351"/>
    </location>
</feature>
<feature type="transmembrane region" description="Helical" evidence="1">
    <location>
        <begin position="946"/>
        <end position="963"/>
    </location>
</feature>
<name>A0A0F4QR82_9GAMM</name>
<dbReference type="Gene3D" id="1.20.1640.10">
    <property type="entry name" value="Multidrug efflux transporter AcrB transmembrane domain"/>
    <property type="match status" value="2"/>
</dbReference>
<feature type="transmembrane region" description="Helical" evidence="1">
    <location>
        <begin position="460"/>
        <end position="486"/>
    </location>
</feature>
<feature type="transmembrane region" description="Helical" evidence="1">
    <location>
        <begin position="901"/>
        <end position="926"/>
    </location>
</feature>
<sequence>MNALKKYQVPILFIAALCLVIGIMSSQRVAKVLLPEMKLPEIGLAVTWPGKSISEVEKSLIIPLERELAGIANVKSTVSWVEKGQSWTSVTFHSNTDMAKAYSEIQTKVNQVPNWPLEAPKPLIFDFSNGASSTLASFFLHARDDVPTVDFIEVFKDEVEPALIGIKGVAAVKVPNQSTRLRLNILFDEQKLVHNNVTIDEVITALDELYDQSGDKLHLGKRAYQMVFKGEEKLAQLGEVIIKANGQQLVRVKDVATTEIIEDEEWLPTSYNGRSAMFFFIQPTSDVDVLETISLVKEKLVEMNQKLEKRSGFRVDLRMDNSLAIIDSIKFISFSSMLGLALACIAIFAFIRNVPSIGLVFASVPFSLSIVFIAMWVADKQLHLISLAGISLSVGLIVDASIITIESIQRELKRKFSFEHMYKGLMRVRSALISSTLTSVLIFIPIVLMSSKEGQLFEDLAFVISIALVASLVYSLYVLPALCTAFNIENRYEIKSQETKSYKFVTLLSNPALAMGSIVLGVLFTVCSVMFFRPELDVLPNPQVRDVTAFVRFEKNLSARAIERQVADPINKAILSSIENNTAPEFDYFTQRCVARGCFLNFATNKNIPVEIYDDWLNSTILASIVGVRGSAEKEALLELALPNHRAIEVDLVGPELSTLTRVGVELMAYLTEKLQGAEVFENSEIVKSDVVIEFTPEKEKLAFVDMSVQQLNNYLVAMSYGYYIGDYFNQGRAVAAYVKGREVTSVDDLLSRQVITPDGNLRRLGELTQGAMKPTDSLIMRVNSEQVASLYIEAPETMPIGKFITILKGHVADFFEQKQIFDVAVQYRGSTDDMGTFMSEFAQILAISIVILFGLIWWFIKSVKATLVVMLSLPISMAGGLLAVYLFGLIRYQNLDMITIIGFIMLMGLVINNGILLVSSFMDNLALSASRIEAISSAITHRKRAILLSTLTSIVGMMPLLLPGATSSEIYQGLAVVIIGGMLTNITLGLLLMIALLSLPWVTSQQGATQLIRKSA</sequence>
<dbReference type="AlphaFoldDB" id="A0A0F4QR82"/>
<comment type="caution">
    <text evidence="2">The sequence shown here is derived from an EMBL/GenBank/DDBJ whole genome shotgun (WGS) entry which is preliminary data.</text>
</comment>
<evidence type="ECO:0008006" key="4">
    <source>
        <dbReference type="Google" id="ProtNLM"/>
    </source>
</evidence>
<dbReference type="EMBL" id="JXYA01000016">
    <property type="protein sequence ID" value="KJZ10183.1"/>
    <property type="molecule type" value="Genomic_DNA"/>
</dbReference>
<gene>
    <name evidence="2" type="ORF">TW77_08115</name>
</gene>
<dbReference type="PATRIC" id="fig|43658.5.peg.1704"/>
<accession>A0A0F4QR82</accession>
<feature type="transmembrane region" description="Helical" evidence="1">
    <location>
        <begin position="975"/>
        <end position="998"/>
    </location>
</feature>
<keyword evidence="1" id="KW-1133">Transmembrane helix</keyword>
<dbReference type="SUPFAM" id="SSF82866">
    <property type="entry name" value="Multidrug efflux transporter AcrB transmembrane domain"/>
    <property type="match status" value="2"/>
</dbReference>
<dbReference type="GO" id="GO:0042910">
    <property type="term" value="F:xenobiotic transmembrane transporter activity"/>
    <property type="evidence" value="ECO:0007669"/>
    <property type="project" value="TreeGrafter"/>
</dbReference>
<evidence type="ECO:0000256" key="1">
    <source>
        <dbReference type="SAM" id="Phobius"/>
    </source>
</evidence>
<evidence type="ECO:0000313" key="2">
    <source>
        <dbReference type="EMBL" id="KJZ10183.1"/>
    </source>
</evidence>
<dbReference type="PANTHER" id="PTHR32063:SF0">
    <property type="entry name" value="SWARMING MOTILITY PROTEIN SWRC"/>
    <property type="match status" value="1"/>
</dbReference>
<dbReference type="InterPro" id="IPR027463">
    <property type="entry name" value="AcrB_DN_DC_subdom"/>
</dbReference>
<dbReference type="SUPFAM" id="SSF82693">
    <property type="entry name" value="Multidrug efflux transporter AcrB pore domain, PN1, PN2, PC1 and PC2 subdomains"/>
    <property type="match status" value="1"/>
</dbReference>
<dbReference type="Pfam" id="PF00873">
    <property type="entry name" value="ACR_tran"/>
    <property type="match status" value="2"/>
</dbReference>
<keyword evidence="3" id="KW-1185">Reference proteome</keyword>
<feature type="transmembrane region" description="Helical" evidence="1">
    <location>
        <begin position="507"/>
        <end position="532"/>
    </location>
</feature>
<evidence type="ECO:0000313" key="3">
    <source>
        <dbReference type="Proteomes" id="UP000033452"/>
    </source>
</evidence>
<dbReference type="InterPro" id="IPR001036">
    <property type="entry name" value="Acrflvin-R"/>
</dbReference>
<dbReference type="SUPFAM" id="SSF82714">
    <property type="entry name" value="Multidrug efflux transporter AcrB TolC docking domain, DN and DC subdomains"/>
    <property type="match status" value="2"/>
</dbReference>
<dbReference type="Gene3D" id="3.30.70.1440">
    <property type="entry name" value="Multidrug efflux transporter AcrB pore domain"/>
    <property type="match status" value="1"/>
</dbReference>
<dbReference type="GO" id="GO:0005886">
    <property type="term" value="C:plasma membrane"/>
    <property type="evidence" value="ECO:0007669"/>
    <property type="project" value="TreeGrafter"/>
</dbReference>
<feature type="transmembrane region" description="Helical" evidence="1">
    <location>
        <begin position="868"/>
        <end position="889"/>
    </location>
</feature>
<dbReference type="Gene3D" id="3.30.2090.10">
    <property type="entry name" value="Multidrug efflux transporter AcrB TolC docking domain, DN and DC subdomains"/>
    <property type="match status" value="2"/>
</dbReference>
<dbReference type="PANTHER" id="PTHR32063">
    <property type="match status" value="1"/>
</dbReference>
<dbReference type="OrthoDB" id="9758297at2"/>
<keyword evidence="1" id="KW-0472">Membrane</keyword>
<organism evidence="2 3">
    <name type="scientific">Pseudoalteromonas rubra</name>
    <dbReference type="NCBI Taxonomy" id="43658"/>
    <lineage>
        <taxon>Bacteria</taxon>
        <taxon>Pseudomonadati</taxon>
        <taxon>Pseudomonadota</taxon>
        <taxon>Gammaproteobacteria</taxon>
        <taxon>Alteromonadales</taxon>
        <taxon>Pseudoalteromonadaceae</taxon>
        <taxon>Pseudoalteromonas</taxon>
    </lineage>
</organism>
<dbReference type="Proteomes" id="UP000033452">
    <property type="component" value="Unassembled WGS sequence"/>
</dbReference>
<dbReference type="Gene3D" id="3.30.70.1320">
    <property type="entry name" value="Multidrug efflux transporter AcrB pore domain like"/>
    <property type="match status" value="1"/>
</dbReference>
<feature type="transmembrane region" description="Helical" evidence="1">
    <location>
        <begin position="842"/>
        <end position="861"/>
    </location>
</feature>
<protein>
    <recommendedName>
        <fullName evidence="4">AcrB/AcrD/AcrF family protein</fullName>
    </recommendedName>
</protein>
<keyword evidence="1" id="KW-0812">Transmembrane</keyword>
<proteinExistence type="predicted"/>
<feature type="transmembrane region" description="Helical" evidence="1">
    <location>
        <begin position="426"/>
        <end position="448"/>
    </location>
</feature>
<dbReference type="Gene3D" id="3.30.70.1430">
    <property type="entry name" value="Multidrug efflux transporter AcrB pore domain"/>
    <property type="match status" value="2"/>
</dbReference>
<dbReference type="RefSeq" id="WP_046004458.1">
    <property type="nucleotide sequence ID" value="NZ_JXYA01000016.1"/>
</dbReference>
<dbReference type="PRINTS" id="PR00702">
    <property type="entry name" value="ACRIFLAVINRP"/>
</dbReference>